<dbReference type="AlphaFoldDB" id="A0A3B0V1M3"/>
<accession>A0A3B0V1M3</accession>
<keyword evidence="1" id="KW-0812">Transmembrane</keyword>
<evidence type="ECO:0000313" key="2">
    <source>
        <dbReference type="EMBL" id="VAW32632.1"/>
    </source>
</evidence>
<sequence length="138" mass="15047">MMKRILYVIALGIIVFVVWSIYSSPHISNSTRKGHKEATTTPAISVLVSLKDIYHRGIHTITGAVVTPTPCYTVDAETKMVPSTTPPVIRLDLSIPPDTGRCLQLSATTTFSVKQKAKKDARLSTYINGVQVATSTIF</sequence>
<organism evidence="2">
    <name type="scientific">hydrothermal vent metagenome</name>
    <dbReference type="NCBI Taxonomy" id="652676"/>
    <lineage>
        <taxon>unclassified sequences</taxon>
        <taxon>metagenomes</taxon>
        <taxon>ecological metagenomes</taxon>
    </lineage>
</organism>
<keyword evidence="1" id="KW-0472">Membrane</keyword>
<keyword evidence="1" id="KW-1133">Transmembrane helix</keyword>
<gene>
    <name evidence="2" type="ORF">MNBD_CPR01-290</name>
</gene>
<name>A0A3B0V1M3_9ZZZZ</name>
<reference evidence="2" key="1">
    <citation type="submission" date="2018-06" db="EMBL/GenBank/DDBJ databases">
        <authorList>
            <person name="Zhirakovskaya E."/>
        </authorList>
    </citation>
    <scope>NUCLEOTIDE SEQUENCE</scope>
</reference>
<protein>
    <submittedName>
        <fullName evidence="2">Uncharacterized protein</fullName>
    </submittedName>
</protein>
<dbReference type="EMBL" id="UOEV01000059">
    <property type="protein sequence ID" value="VAW32632.1"/>
    <property type="molecule type" value="Genomic_DNA"/>
</dbReference>
<evidence type="ECO:0000256" key="1">
    <source>
        <dbReference type="SAM" id="Phobius"/>
    </source>
</evidence>
<proteinExistence type="predicted"/>
<feature type="transmembrane region" description="Helical" evidence="1">
    <location>
        <begin position="5"/>
        <end position="22"/>
    </location>
</feature>